<dbReference type="AlphaFoldDB" id="A0A916YSX2"/>
<dbReference type="RefSeq" id="WP_188990946.1">
    <property type="nucleotide sequence ID" value="NZ_BMHP01000001.1"/>
</dbReference>
<dbReference type="PANTHER" id="PTHR46796:SF13">
    <property type="entry name" value="HTH-TYPE TRANSCRIPTIONAL ACTIVATOR RHAS"/>
    <property type="match status" value="1"/>
</dbReference>
<reference evidence="7" key="2">
    <citation type="submission" date="2020-09" db="EMBL/GenBank/DDBJ databases">
        <authorList>
            <person name="Sun Q."/>
            <person name="Zhou Y."/>
        </authorList>
    </citation>
    <scope>NUCLEOTIDE SEQUENCE</scope>
    <source>
        <strain evidence="7">CGMCC 1.15178</strain>
    </source>
</reference>
<dbReference type="InterPro" id="IPR003313">
    <property type="entry name" value="AraC-bd"/>
</dbReference>
<dbReference type="InterPro" id="IPR009057">
    <property type="entry name" value="Homeodomain-like_sf"/>
</dbReference>
<evidence type="ECO:0000313" key="8">
    <source>
        <dbReference type="Proteomes" id="UP000612456"/>
    </source>
</evidence>
<dbReference type="Proteomes" id="UP000612456">
    <property type="component" value="Unassembled WGS sequence"/>
</dbReference>
<evidence type="ECO:0000256" key="3">
    <source>
        <dbReference type="ARBA" id="ARBA00023125"/>
    </source>
</evidence>
<feature type="domain" description="HTH araC/xylS-type" evidence="6">
    <location>
        <begin position="169"/>
        <end position="267"/>
    </location>
</feature>
<evidence type="ECO:0000313" key="7">
    <source>
        <dbReference type="EMBL" id="GGD59883.1"/>
    </source>
</evidence>
<keyword evidence="4" id="KW-0010">Activator</keyword>
<dbReference type="PANTHER" id="PTHR46796">
    <property type="entry name" value="HTH-TYPE TRANSCRIPTIONAL ACTIVATOR RHAS-RELATED"/>
    <property type="match status" value="1"/>
</dbReference>
<dbReference type="InterPro" id="IPR018062">
    <property type="entry name" value="HTH_AraC-typ_CS"/>
</dbReference>
<keyword evidence="1" id="KW-0963">Cytoplasm</keyword>
<evidence type="ECO:0000256" key="5">
    <source>
        <dbReference type="ARBA" id="ARBA00023163"/>
    </source>
</evidence>
<evidence type="ECO:0000256" key="4">
    <source>
        <dbReference type="ARBA" id="ARBA00023159"/>
    </source>
</evidence>
<dbReference type="Pfam" id="PF12833">
    <property type="entry name" value="HTH_18"/>
    <property type="match status" value="1"/>
</dbReference>
<dbReference type="Pfam" id="PF02311">
    <property type="entry name" value="AraC_binding"/>
    <property type="match status" value="1"/>
</dbReference>
<dbReference type="Gene3D" id="1.10.10.60">
    <property type="entry name" value="Homeodomain-like"/>
    <property type="match status" value="2"/>
</dbReference>
<dbReference type="Gene3D" id="2.60.120.10">
    <property type="entry name" value="Jelly Rolls"/>
    <property type="match status" value="1"/>
</dbReference>
<dbReference type="SMART" id="SM00342">
    <property type="entry name" value="HTH_ARAC"/>
    <property type="match status" value="1"/>
</dbReference>
<dbReference type="EMBL" id="BMHP01000001">
    <property type="protein sequence ID" value="GGD59883.1"/>
    <property type="molecule type" value="Genomic_DNA"/>
</dbReference>
<evidence type="ECO:0000256" key="1">
    <source>
        <dbReference type="ARBA" id="ARBA00022490"/>
    </source>
</evidence>
<name>A0A916YSX2_9BACL</name>
<comment type="caution">
    <text evidence="7">The sequence shown here is derived from an EMBL/GenBank/DDBJ whole genome shotgun (WGS) entry which is preliminary data.</text>
</comment>
<sequence length="273" mass="31569">MFKDFLTPPYIELAHLFVAPLGWQLPPRQLRGYQLQYCKAGEVEYIIEGQSYEMTPGTLLLIRPHERHEIRSAPDISHICYSFVFHMGTNHSEFEDWFGNAHCRGNWYNKPLEKQLSQLAAFYHQPGREHRMKCQSILLDILASLLQLHRLESDDTNAPTNDLARSRMNLVWLHMSQHYREDVKLAHLEAIAGIGRNHIIRQFRRIYGLTPMQYLTLMRIEEAKSLAVQTNLSVGEIANLVGYSDVHTFGRAFKRVIGVSLSQYCAGMVSQTR</sequence>
<dbReference type="InterPro" id="IPR014710">
    <property type="entry name" value="RmlC-like_jellyroll"/>
</dbReference>
<organism evidence="7 8">
    <name type="scientific">Paenibacillus nasutitermitis</name>
    <dbReference type="NCBI Taxonomy" id="1652958"/>
    <lineage>
        <taxon>Bacteria</taxon>
        <taxon>Bacillati</taxon>
        <taxon>Bacillota</taxon>
        <taxon>Bacilli</taxon>
        <taxon>Bacillales</taxon>
        <taxon>Paenibacillaceae</taxon>
        <taxon>Paenibacillus</taxon>
    </lineage>
</organism>
<dbReference type="PROSITE" id="PS01124">
    <property type="entry name" value="HTH_ARAC_FAMILY_2"/>
    <property type="match status" value="1"/>
</dbReference>
<dbReference type="GO" id="GO:0043565">
    <property type="term" value="F:sequence-specific DNA binding"/>
    <property type="evidence" value="ECO:0007669"/>
    <property type="project" value="InterPro"/>
</dbReference>
<evidence type="ECO:0000259" key="6">
    <source>
        <dbReference type="PROSITE" id="PS01124"/>
    </source>
</evidence>
<keyword evidence="2" id="KW-0805">Transcription regulation</keyword>
<dbReference type="InterPro" id="IPR037923">
    <property type="entry name" value="HTH-like"/>
</dbReference>
<keyword evidence="3" id="KW-0238">DNA-binding</keyword>
<keyword evidence="8" id="KW-1185">Reference proteome</keyword>
<dbReference type="SUPFAM" id="SSF46689">
    <property type="entry name" value="Homeodomain-like"/>
    <property type="match status" value="2"/>
</dbReference>
<keyword evidence="5" id="KW-0804">Transcription</keyword>
<reference evidence="7" key="1">
    <citation type="journal article" date="2014" name="Int. J. Syst. Evol. Microbiol.">
        <title>Complete genome sequence of Corynebacterium casei LMG S-19264T (=DSM 44701T), isolated from a smear-ripened cheese.</title>
        <authorList>
            <consortium name="US DOE Joint Genome Institute (JGI-PGF)"/>
            <person name="Walter F."/>
            <person name="Albersmeier A."/>
            <person name="Kalinowski J."/>
            <person name="Ruckert C."/>
        </authorList>
    </citation>
    <scope>NUCLEOTIDE SEQUENCE</scope>
    <source>
        <strain evidence="7">CGMCC 1.15178</strain>
    </source>
</reference>
<accession>A0A916YSX2</accession>
<evidence type="ECO:0000256" key="2">
    <source>
        <dbReference type="ARBA" id="ARBA00023015"/>
    </source>
</evidence>
<protein>
    <recommendedName>
        <fullName evidence="6">HTH araC/xylS-type domain-containing protein</fullName>
    </recommendedName>
</protein>
<proteinExistence type="predicted"/>
<gene>
    <name evidence="7" type="ORF">GCM10010911_17170</name>
</gene>
<dbReference type="PROSITE" id="PS00041">
    <property type="entry name" value="HTH_ARAC_FAMILY_1"/>
    <property type="match status" value="1"/>
</dbReference>
<dbReference type="GO" id="GO:0003700">
    <property type="term" value="F:DNA-binding transcription factor activity"/>
    <property type="evidence" value="ECO:0007669"/>
    <property type="project" value="InterPro"/>
</dbReference>
<dbReference type="SUPFAM" id="SSF51215">
    <property type="entry name" value="Regulatory protein AraC"/>
    <property type="match status" value="1"/>
</dbReference>
<dbReference type="InterPro" id="IPR050204">
    <property type="entry name" value="AraC_XylS_family_regulators"/>
</dbReference>
<dbReference type="InterPro" id="IPR018060">
    <property type="entry name" value="HTH_AraC"/>
</dbReference>